<dbReference type="AlphaFoldDB" id="A0AAP0LSZ8"/>
<keyword evidence="4" id="KW-1185">Reference proteome</keyword>
<comment type="caution">
    <text evidence="3">The sequence shown here is derived from an EMBL/GenBank/DDBJ whole genome shotgun (WGS) entry which is preliminary data.</text>
</comment>
<evidence type="ECO:0000256" key="2">
    <source>
        <dbReference type="SAM" id="MobiDB-lite"/>
    </source>
</evidence>
<dbReference type="GO" id="GO:0005880">
    <property type="term" value="C:nuclear microtubule"/>
    <property type="evidence" value="ECO:0007669"/>
    <property type="project" value="TreeGrafter"/>
</dbReference>
<accession>A0AAP0LSZ8</accession>
<feature type="compositionally biased region" description="Low complexity" evidence="2">
    <location>
        <begin position="22"/>
        <end position="32"/>
    </location>
</feature>
<dbReference type="GO" id="GO:0008017">
    <property type="term" value="F:microtubule binding"/>
    <property type="evidence" value="ECO:0007669"/>
    <property type="project" value="TreeGrafter"/>
</dbReference>
<dbReference type="PANTHER" id="PTHR31807:SF27">
    <property type="entry name" value="QWRF MOTIF-CONTAINING PROTEIN 7"/>
    <property type="match status" value="1"/>
</dbReference>
<dbReference type="GO" id="GO:0005737">
    <property type="term" value="C:cytoplasm"/>
    <property type="evidence" value="ECO:0007669"/>
    <property type="project" value="TreeGrafter"/>
</dbReference>
<gene>
    <name evidence="3" type="ORF">WN944_024692</name>
</gene>
<feature type="compositionally biased region" description="Basic and acidic residues" evidence="2">
    <location>
        <begin position="83"/>
        <end position="100"/>
    </location>
</feature>
<organism evidence="3 4">
    <name type="scientific">Citrus x changshan-huyou</name>
    <dbReference type="NCBI Taxonomy" id="2935761"/>
    <lineage>
        <taxon>Eukaryota</taxon>
        <taxon>Viridiplantae</taxon>
        <taxon>Streptophyta</taxon>
        <taxon>Embryophyta</taxon>
        <taxon>Tracheophyta</taxon>
        <taxon>Spermatophyta</taxon>
        <taxon>Magnoliopsida</taxon>
        <taxon>eudicotyledons</taxon>
        <taxon>Gunneridae</taxon>
        <taxon>Pentapetalae</taxon>
        <taxon>rosids</taxon>
        <taxon>malvids</taxon>
        <taxon>Sapindales</taxon>
        <taxon>Rutaceae</taxon>
        <taxon>Aurantioideae</taxon>
        <taxon>Citrus</taxon>
    </lineage>
</organism>
<protein>
    <recommendedName>
        <fullName evidence="5">QWRF motif-containing protein 7</fullName>
    </recommendedName>
</protein>
<evidence type="ECO:0008006" key="5">
    <source>
        <dbReference type="Google" id="ProtNLM"/>
    </source>
</evidence>
<comment type="similarity">
    <text evidence="1">Belongs to the QWRF family.</text>
</comment>
<feature type="compositionally biased region" description="Low complexity" evidence="2">
    <location>
        <begin position="120"/>
        <end position="134"/>
    </location>
</feature>
<evidence type="ECO:0000256" key="1">
    <source>
        <dbReference type="ARBA" id="ARBA00010016"/>
    </source>
</evidence>
<dbReference type="GO" id="GO:0051225">
    <property type="term" value="P:spindle assembly"/>
    <property type="evidence" value="ECO:0007669"/>
    <property type="project" value="TreeGrafter"/>
</dbReference>
<sequence>MQSITYTRGRQPPASTPPSPSPSLLRSRSGTPAGESRTCNNSLTNSKQNLNTSRSKSTTRSRIHNNEENVNPSTIINACMQKKVKDQRSSKNIKDNKDGFGRLLQRGSPSNNYISDHAAAKSTKVKSVTSSPSAWALSPGRSSPCMVRPESSPENGARRVKSRGIGGGVTGFLNYFRQKKVPPAQEEEYHRLRVLHNRLLQYRFANDRAEAAAASLKTAAEGKIFGVWLRVLRMRNLILEKKIEVQKFQHEIKLCQIVNPQIRLLNDWAKLEGKNIEAVGRVTRKLSALCVKIPCDDDVQADVKSIYEAMSTASQVMNGIEATITKFLLPQGERILYMLTELVSTVALEEECLEELDTIVASEREKYLRAHLIQAAEESIRS</sequence>
<feature type="compositionally biased region" description="Polar residues" evidence="2">
    <location>
        <begin position="37"/>
        <end position="51"/>
    </location>
</feature>
<reference evidence="3 4" key="1">
    <citation type="submission" date="2024-05" db="EMBL/GenBank/DDBJ databases">
        <title>Haplotype-resolved chromosome-level genome assembly of Huyou (Citrus changshanensis).</title>
        <authorList>
            <person name="Miao C."/>
            <person name="Chen W."/>
            <person name="Wu Y."/>
            <person name="Wang L."/>
            <person name="Zhao S."/>
            <person name="Grierson D."/>
            <person name="Xu C."/>
            <person name="Chen K."/>
        </authorList>
    </citation>
    <scope>NUCLEOTIDE SEQUENCE [LARGE SCALE GENOMIC DNA]</scope>
    <source>
        <strain evidence="3">01-14</strain>
        <tissue evidence="3">Leaf</tissue>
    </source>
</reference>
<dbReference type="Pfam" id="PF04484">
    <property type="entry name" value="QWRF"/>
    <property type="match status" value="1"/>
</dbReference>
<evidence type="ECO:0000313" key="3">
    <source>
        <dbReference type="EMBL" id="KAK9181555.1"/>
    </source>
</evidence>
<feature type="region of interest" description="Disordered" evidence="2">
    <location>
        <begin position="1"/>
        <end position="161"/>
    </location>
</feature>
<evidence type="ECO:0000313" key="4">
    <source>
        <dbReference type="Proteomes" id="UP001428341"/>
    </source>
</evidence>
<name>A0AAP0LSZ8_9ROSI</name>
<proteinExistence type="inferred from homology"/>
<dbReference type="Proteomes" id="UP001428341">
    <property type="component" value="Unassembled WGS sequence"/>
</dbReference>
<dbReference type="PANTHER" id="PTHR31807">
    <property type="entry name" value="AUGMIN FAMILY MEMBER"/>
    <property type="match status" value="1"/>
</dbReference>
<dbReference type="InterPro" id="IPR007573">
    <property type="entry name" value="QWRF"/>
</dbReference>
<dbReference type="EMBL" id="JBCGBO010000024">
    <property type="protein sequence ID" value="KAK9181555.1"/>
    <property type="molecule type" value="Genomic_DNA"/>
</dbReference>